<dbReference type="GO" id="GO:0003677">
    <property type="term" value="F:DNA binding"/>
    <property type="evidence" value="ECO:0007669"/>
    <property type="project" value="InterPro"/>
</dbReference>
<dbReference type="Gene3D" id="1.10.260.40">
    <property type="entry name" value="lambda repressor-like DNA-binding domains"/>
    <property type="match status" value="1"/>
</dbReference>
<name>A0A725H367_SALMO</name>
<reference evidence="2" key="1">
    <citation type="journal article" date="2018" name="Genome Biol.">
        <title>SKESA: strategic k-mer extension for scrupulous assemblies.</title>
        <authorList>
            <person name="Souvorov A."/>
            <person name="Agarwala R."/>
            <person name="Lipman D.J."/>
        </authorList>
    </citation>
    <scope>NUCLEOTIDE SEQUENCE</scope>
    <source>
        <strain evidence="2">Salmonella enterica</strain>
    </source>
</reference>
<accession>A0A725H367</accession>
<reference evidence="2" key="2">
    <citation type="submission" date="2019-04" db="EMBL/GenBank/DDBJ databases">
        <authorList>
            <consortium name="NCBI Pathogen Detection Project"/>
        </authorList>
    </citation>
    <scope>NUCLEOTIDE SEQUENCE</scope>
    <source>
        <strain evidence="2">Salmonella enterica</strain>
    </source>
</reference>
<dbReference type="CDD" id="cd00093">
    <property type="entry name" value="HTH_XRE"/>
    <property type="match status" value="1"/>
</dbReference>
<organism evidence="2">
    <name type="scientific">Salmonella montevideo</name>
    <dbReference type="NCBI Taxonomy" id="115981"/>
    <lineage>
        <taxon>Bacteria</taxon>
        <taxon>Pseudomonadati</taxon>
        <taxon>Pseudomonadota</taxon>
        <taxon>Gammaproteobacteria</taxon>
        <taxon>Enterobacterales</taxon>
        <taxon>Enterobacteriaceae</taxon>
        <taxon>Salmonella</taxon>
    </lineage>
</organism>
<dbReference type="EMBL" id="DAAQTN010000021">
    <property type="protein sequence ID" value="HAE0809326.1"/>
    <property type="molecule type" value="Genomic_DNA"/>
</dbReference>
<evidence type="ECO:0000313" key="2">
    <source>
        <dbReference type="EMBL" id="HAE0786478.1"/>
    </source>
</evidence>
<protein>
    <submittedName>
        <fullName evidence="2">Helix-turn-helix transcriptional regulator</fullName>
    </submittedName>
</protein>
<feature type="domain" description="HTH cro/C1-type" evidence="1">
    <location>
        <begin position="9"/>
        <end position="63"/>
    </location>
</feature>
<gene>
    <name evidence="3" type="ORF">G2893_22265</name>
    <name evidence="2" type="ORF">G2898_20805</name>
</gene>
<evidence type="ECO:0000313" key="3">
    <source>
        <dbReference type="EMBL" id="HAE0809326.1"/>
    </source>
</evidence>
<sequence length="116" mass="12990">MVTSFGKTLRKMRIDRGMVLKNMADLLGVSSAYLSAIELGKRAIPDSLVNTIATTFELSGQDIINLKKQAEISQPSIKVDMSDANEQNKELMLVFARKFKDLSPEQLDKLNKMLKD</sequence>
<dbReference type="SMART" id="SM00530">
    <property type="entry name" value="HTH_XRE"/>
    <property type="match status" value="1"/>
</dbReference>
<evidence type="ECO:0000259" key="1">
    <source>
        <dbReference type="PROSITE" id="PS50943"/>
    </source>
</evidence>
<dbReference type="EMBL" id="DAAQTK010000067">
    <property type="protein sequence ID" value="HAE0786478.1"/>
    <property type="molecule type" value="Genomic_DNA"/>
</dbReference>
<dbReference type="AlphaFoldDB" id="A0A725H367"/>
<comment type="caution">
    <text evidence="2">The sequence shown here is derived from an EMBL/GenBank/DDBJ whole genome shotgun (WGS) entry which is preliminary data.</text>
</comment>
<dbReference type="InterPro" id="IPR001387">
    <property type="entry name" value="Cro/C1-type_HTH"/>
</dbReference>
<dbReference type="InterPro" id="IPR010982">
    <property type="entry name" value="Lambda_DNA-bd_dom_sf"/>
</dbReference>
<dbReference type="SUPFAM" id="SSF47413">
    <property type="entry name" value="lambda repressor-like DNA-binding domains"/>
    <property type="match status" value="1"/>
</dbReference>
<dbReference type="Pfam" id="PF12844">
    <property type="entry name" value="HTH_19"/>
    <property type="match status" value="1"/>
</dbReference>
<proteinExistence type="predicted"/>
<dbReference type="PROSITE" id="PS50943">
    <property type="entry name" value="HTH_CROC1"/>
    <property type="match status" value="1"/>
</dbReference>